<name>A0ABW6ZX29_9HYPH</name>
<feature type="region of interest" description="Disordered" evidence="1">
    <location>
        <begin position="126"/>
        <end position="151"/>
    </location>
</feature>
<feature type="region of interest" description="Disordered" evidence="1">
    <location>
        <begin position="199"/>
        <end position="232"/>
    </location>
</feature>
<gene>
    <name evidence="3" type="ORF">V5F32_14030</name>
</gene>
<feature type="region of interest" description="Disordered" evidence="1">
    <location>
        <begin position="57"/>
        <end position="104"/>
    </location>
</feature>
<dbReference type="EMBL" id="JBAFVH010000007">
    <property type="protein sequence ID" value="MFG1373289.1"/>
    <property type="molecule type" value="Genomic_DNA"/>
</dbReference>
<evidence type="ECO:0000256" key="1">
    <source>
        <dbReference type="SAM" id="MobiDB-lite"/>
    </source>
</evidence>
<comment type="caution">
    <text evidence="3">The sequence shown here is derived from an EMBL/GenBank/DDBJ whole genome shotgun (WGS) entry which is preliminary data.</text>
</comment>
<proteinExistence type="predicted"/>
<feature type="compositionally biased region" description="Pro residues" evidence="1">
    <location>
        <begin position="59"/>
        <end position="72"/>
    </location>
</feature>
<feature type="signal peptide" evidence="2">
    <location>
        <begin position="1"/>
        <end position="25"/>
    </location>
</feature>
<dbReference type="PROSITE" id="PS51257">
    <property type="entry name" value="PROKAR_LIPOPROTEIN"/>
    <property type="match status" value="1"/>
</dbReference>
<organism evidence="3 4">
    <name type="scientific">Xanthobacter oligotrophicus</name>
    <dbReference type="NCBI Taxonomy" id="2607286"/>
    <lineage>
        <taxon>Bacteria</taxon>
        <taxon>Pseudomonadati</taxon>
        <taxon>Pseudomonadota</taxon>
        <taxon>Alphaproteobacteria</taxon>
        <taxon>Hyphomicrobiales</taxon>
        <taxon>Xanthobacteraceae</taxon>
        <taxon>Xanthobacter</taxon>
    </lineage>
</organism>
<feature type="chain" id="PRO_5046401970" evidence="2">
    <location>
        <begin position="26"/>
        <end position="232"/>
    </location>
</feature>
<evidence type="ECO:0000313" key="3">
    <source>
        <dbReference type="EMBL" id="MFG1373289.1"/>
    </source>
</evidence>
<dbReference type="RefSeq" id="WP_393993079.1">
    <property type="nucleotide sequence ID" value="NZ_JBAFVH010000007.1"/>
</dbReference>
<evidence type="ECO:0000313" key="4">
    <source>
        <dbReference type="Proteomes" id="UP001604002"/>
    </source>
</evidence>
<keyword evidence="4" id="KW-1185">Reference proteome</keyword>
<feature type="compositionally biased region" description="Pro residues" evidence="1">
    <location>
        <begin position="206"/>
        <end position="220"/>
    </location>
</feature>
<keyword evidence="2" id="KW-0732">Signal</keyword>
<feature type="compositionally biased region" description="Pro residues" evidence="1">
    <location>
        <begin position="136"/>
        <end position="149"/>
    </location>
</feature>
<sequence>MSFKPLRSKLLAGVTLALVAGCAFAASMSGPAASKTQDRLPQATSAPVRVAALAMEGLPLPPELPRDLPPPGLGDEAGAQPRPGHPRDAAGSRGGPPPGGPLSLAQTLAAAETAIGIRPSQMDAWRDFTDAFQAALPPPPPPAGAPFPAPGASAAAPAPFALVTALAVRDEEAGKAGARLRQAVETLKARLSEDQLQRLAQIEPALLPPPPPGLVPPPPGGRRGPPDRLPPR</sequence>
<accession>A0ABW6ZX29</accession>
<evidence type="ECO:0000256" key="2">
    <source>
        <dbReference type="SAM" id="SignalP"/>
    </source>
</evidence>
<dbReference type="Proteomes" id="UP001604002">
    <property type="component" value="Unassembled WGS sequence"/>
</dbReference>
<reference evidence="3 4" key="1">
    <citation type="submission" date="2024-02" db="EMBL/GenBank/DDBJ databases">
        <title>Expansion and revision of Xanthobacter and proposal of Roseixanthobacter gen. nov.</title>
        <authorList>
            <person name="Soltysiak M.P.M."/>
            <person name="Jalihal A."/>
            <person name="Ory A."/>
            <person name="Chrisophersen C."/>
            <person name="Lee A.D."/>
            <person name="Boulton J."/>
            <person name="Springer M."/>
        </authorList>
    </citation>
    <scope>NUCLEOTIDE SEQUENCE [LARGE SCALE GENOMIC DNA]</scope>
    <source>
        <strain evidence="3 4">23A</strain>
    </source>
</reference>
<protein>
    <submittedName>
        <fullName evidence="3">Uncharacterized protein</fullName>
    </submittedName>
</protein>